<accession>A0A1G7NSC8</accession>
<proteinExistence type="predicted"/>
<evidence type="ECO:0000313" key="2">
    <source>
        <dbReference type="EMBL" id="SDF76975.1"/>
    </source>
</evidence>
<feature type="chain" id="PRO_5011551788" evidence="1">
    <location>
        <begin position="22"/>
        <end position="170"/>
    </location>
</feature>
<reference evidence="3" key="1">
    <citation type="submission" date="2016-10" db="EMBL/GenBank/DDBJ databases">
        <authorList>
            <person name="Varghese N."/>
            <person name="Submissions S."/>
        </authorList>
    </citation>
    <scope>NUCLEOTIDE SEQUENCE [LARGE SCALE GENOMIC DNA]</scope>
    <source>
        <strain evidence="3">DSM 527</strain>
    </source>
</reference>
<dbReference type="OrthoDB" id="763908at2"/>
<sequence>MSLIRPMFLFFSLLFCMAASAQTPQDIPDTPFLQKDTAYWVYNFRQFRDAVYQGDKKKAKVYVDLPTTEKEDFNKIFEKDFIKCLLKIKTEELYKTGEYTTPTFEDSLASKSYGMIATWHKPDNTLMLNVISKTIFKEGEEKWVGESAVIYIFEITKKGHIKLTSVALAG</sequence>
<dbReference type="EMBL" id="FNBN01000002">
    <property type="protein sequence ID" value="SDF76975.1"/>
    <property type="molecule type" value="Genomic_DNA"/>
</dbReference>
<name>A0A1G7NSC8_CHIFI</name>
<evidence type="ECO:0000256" key="1">
    <source>
        <dbReference type="SAM" id="SignalP"/>
    </source>
</evidence>
<gene>
    <name evidence="2" type="ORF">SAMN04488121_102921</name>
</gene>
<organism evidence="2 3">
    <name type="scientific">Chitinophaga filiformis</name>
    <name type="common">Myxococcus filiformis</name>
    <name type="synonym">Flexibacter filiformis</name>
    <dbReference type="NCBI Taxonomy" id="104663"/>
    <lineage>
        <taxon>Bacteria</taxon>
        <taxon>Pseudomonadati</taxon>
        <taxon>Bacteroidota</taxon>
        <taxon>Chitinophagia</taxon>
        <taxon>Chitinophagales</taxon>
        <taxon>Chitinophagaceae</taxon>
        <taxon>Chitinophaga</taxon>
    </lineage>
</organism>
<protein>
    <submittedName>
        <fullName evidence="2">Uncharacterized protein</fullName>
    </submittedName>
</protein>
<keyword evidence="1" id="KW-0732">Signal</keyword>
<dbReference type="Proteomes" id="UP000199045">
    <property type="component" value="Unassembled WGS sequence"/>
</dbReference>
<evidence type="ECO:0000313" key="3">
    <source>
        <dbReference type="Proteomes" id="UP000199045"/>
    </source>
</evidence>
<feature type="signal peptide" evidence="1">
    <location>
        <begin position="1"/>
        <end position="21"/>
    </location>
</feature>
<dbReference type="AlphaFoldDB" id="A0A1G7NSC8"/>
<dbReference type="RefSeq" id="WP_143011442.1">
    <property type="nucleotide sequence ID" value="NZ_FNBN01000002.1"/>
</dbReference>